<accession>A0A2Z3HTP9</accession>
<dbReference type="RefSeq" id="WP_110450123.1">
    <property type="nucleotide sequence ID" value="NZ_CP029479.1"/>
</dbReference>
<dbReference type="KEGG" id="phb:HYN04_07140"/>
<evidence type="ECO:0000313" key="1">
    <source>
        <dbReference type="EMBL" id="AWM77556.1"/>
    </source>
</evidence>
<dbReference type="InterPro" id="IPR036188">
    <property type="entry name" value="FAD/NAD-bd_sf"/>
</dbReference>
<dbReference type="AlphaFoldDB" id="A0A2Z3HTP9"/>
<gene>
    <name evidence="1" type="ORF">HYN04_07140</name>
</gene>
<dbReference type="EMBL" id="CP029479">
    <property type="protein sequence ID" value="AWM77556.1"/>
    <property type="molecule type" value="Genomic_DNA"/>
</dbReference>
<proteinExistence type="predicted"/>
<dbReference type="Proteomes" id="UP000247763">
    <property type="component" value="Chromosome"/>
</dbReference>
<evidence type="ECO:0000313" key="2">
    <source>
        <dbReference type="Proteomes" id="UP000247763"/>
    </source>
</evidence>
<dbReference type="Gene3D" id="3.50.50.60">
    <property type="entry name" value="FAD/NAD(P)-binding domain"/>
    <property type="match status" value="2"/>
</dbReference>
<name>A0A2Z3HTP9_9CAUL</name>
<dbReference type="PANTHER" id="PTHR42877">
    <property type="entry name" value="L-ORNITHINE N(5)-MONOOXYGENASE-RELATED"/>
    <property type="match status" value="1"/>
</dbReference>
<dbReference type="SUPFAM" id="SSF51905">
    <property type="entry name" value="FAD/NAD(P)-binding domain"/>
    <property type="match status" value="2"/>
</dbReference>
<dbReference type="OrthoDB" id="312624at2"/>
<sequence length="642" mass="71259">MSDIDLTQLDRALAAAHQPALQAALVHLTGQDHWLRPEWTPAYVPLSRGDTGVPEAEQQKFLAEAKVALVEWFTNGRGRTHQPSAAALRRMMSFVAGAEIPEGYADFLVDELSLGETNTKTPVWDSPRLKDSAARMHVLVIGAGMSGLLTGIRLSQAGVSYEIVDKNPDVGGTWFENTYPGCRVDSSNHIYSYSFEPNHHWPQHFSTQPILLDYFRGVADRYDLRGKIAFETEVETLDWDESRALWKVTVKDRAGARRVIEANAVITAVGQLNRPRMPDIKGRDRFAGPAFHSARWRHDVDLTGKRVAVIGTGASAYQFVPEIAGKVGSLTIIQRTPPWGFPVPHYHEDVPDGMNWLMEHVPYYDKWYRFWMFWMVTDGLLPMVQADPGWNGPQTAVSAANLEFREMIAAAIAAQAPTRPDLVEKVVPTYPVGGKRSLLDNGVWMAALQRDNVSLVTDGITEITEAGIVTADGTARDFDVIIYGTGFHASKFLEPMKIRGRGAADLHATWDGDPRAYLGMTTPGFPNLFMIYGPNTNIVVNGSIIFFSECSVRYIVGCLKMLAETGARAMEPKREVHDAFNARVDAANGLMAWGAPQVSSWYKNEKGRVTQNWPFALVDYWRATLAPDPGDFRIEKAAEPVA</sequence>
<organism evidence="1 2">
    <name type="scientific">Phenylobacterium parvum</name>
    <dbReference type="NCBI Taxonomy" id="2201350"/>
    <lineage>
        <taxon>Bacteria</taxon>
        <taxon>Pseudomonadati</taxon>
        <taxon>Pseudomonadota</taxon>
        <taxon>Alphaproteobacteria</taxon>
        <taxon>Caulobacterales</taxon>
        <taxon>Caulobacteraceae</taxon>
        <taxon>Phenylobacterium</taxon>
    </lineage>
</organism>
<dbReference type="Pfam" id="PF13738">
    <property type="entry name" value="Pyr_redox_3"/>
    <property type="match status" value="1"/>
</dbReference>
<keyword evidence="2" id="KW-1185">Reference proteome</keyword>
<dbReference type="InterPro" id="IPR051209">
    <property type="entry name" value="FAD-bind_Monooxygenase_sf"/>
</dbReference>
<reference evidence="2" key="1">
    <citation type="submission" date="2018-05" db="EMBL/GenBank/DDBJ databases">
        <title>Genome sequencing of Phenylobacterium sp. HYN0004.</title>
        <authorList>
            <person name="Yi H."/>
            <person name="Baek C."/>
        </authorList>
    </citation>
    <scope>NUCLEOTIDE SEQUENCE [LARGE SCALE GENOMIC DNA]</scope>
    <source>
        <strain evidence="2">HYN0004</strain>
    </source>
</reference>
<protein>
    <submittedName>
        <fullName evidence="1">NAD(P)/FAD-dependent oxidoreductase</fullName>
    </submittedName>
</protein>
<dbReference type="PANTHER" id="PTHR42877:SF4">
    <property type="entry name" value="FAD_NAD(P)-BINDING DOMAIN-CONTAINING PROTEIN-RELATED"/>
    <property type="match status" value="1"/>
</dbReference>